<proteinExistence type="predicted"/>
<sequence>METTFDVRIYAIDVYQGKTKTTYWVQWKVASIRFKKKFATSGLAKGFRDKLLTAAREGVAFDVESGLPVTMLQSQADKTTGHDQGKFQDRKAAQDGSRLDAQELQPEHTALSRQGQQ</sequence>
<reference evidence="3" key="1">
    <citation type="journal article" date="2019" name="Int. J. Syst. Evol. Microbiol.">
        <title>The Global Catalogue of Microorganisms (GCM) 10K type strain sequencing project: providing services to taxonomists for standard genome sequencing and annotation.</title>
        <authorList>
            <consortium name="The Broad Institute Genomics Platform"/>
            <consortium name="The Broad Institute Genome Sequencing Center for Infectious Disease"/>
            <person name="Wu L."/>
            <person name="Ma J."/>
        </authorList>
    </citation>
    <scope>NUCLEOTIDE SEQUENCE [LARGE SCALE GENOMIC DNA]</scope>
    <source>
        <strain evidence="3">JCM 31486</strain>
    </source>
</reference>
<keyword evidence="3" id="KW-1185">Reference proteome</keyword>
<name>A0ABW3MHJ5_9PSEU</name>
<comment type="caution">
    <text evidence="2">The sequence shown here is derived from an EMBL/GenBank/DDBJ whole genome shotgun (WGS) entry which is preliminary data.</text>
</comment>
<accession>A0ABW3MHJ5</accession>
<protein>
    <recommendedName>
        <fullName evidence="4">WGR domain-containing protein</fullName>
    </recommendedName>
</protein>
<evidence type="ECO:0008006" key="4">
    <source>
        <dbReference type="Google" id="ProtNLM"/>
    </source>
</evidence>
<evidence type="ECO:0000313" key="2">
    <source>
        <dbReference type="EMBL" id="MFD1049064.1"/>
    </source>
</evidence>
<gene>
    <name evidence="2" type="ORF">ACFQ1S_27780</name>
</gene>
<evidence type="ECO:0000256" key="1">
    <source>
        <dbReference type="SAM" id="MobiDB-lite"/>
    </source>
</evidence>
<feature type="compositionally biased region" description="Basic and acidic residues" evidence="1">
    <location>
        <begin position="79"/>
        <end position="101"/>
    </location>
</feature>
<feature type="region of interest" description="Disordered" evidence="1">
    <location>
        <begin position="72"/>
        <end position="117"/>
    </location>
</feature>
<evidence type="ECO:0000313" key="3">
    <source>
        <dbReference type="Proteomes" id="UP001597045"/>
    </source>
</evidence>
<dbReference type="EMBL" id="JBHTIS010001954">
    <property type="protein sequence ID" value="MFD1049064.1"/>
    <property type="molecule type" value="Genomic_DNA"/>
</dbReference>
<organism evidence="2 3">
    <name type="scientific">Kibdelosporangium lantanae</name>
    <dbReference type="NCBI Taxonomy" id="1497396"/>
    <lineage>
        <taxon>Bacteria</taxon>
        <taxon>Bacillati</taxon>
        <taxon>Actinomycetota</taxon>
        <taxon>Actinomycetes</taxon>
        <taxon>Pseudonocardiales</taxon>
        <taxon>Pseudonocardiaceae</taxon>
        <taxon>Kibdelosporangium</taxon>
    </lineage>
</organism>
<dbReference type="Proteomes" id="UP001597045">
    <property type="component" value="Unassembled WGS sequence"/>
</dbReference>